<dbReference type="AlphaFoldDB" id="A0A9D3ABW4"/>
<proteinExistence type="predicted"/>
<reference evidence="2" key="1">
    <citation type="journal article" date="2021" name="PeerJ">
        <title>Extensive microbial diversity within the chicken gut microbiome revealed by metagenomics and culture.</title>
        <authorList>
            <person name="Gilroy R."/>
            <person name="Ravi A."/>
            <person name="Getino M."/>
            <person name="Pursley I."/>
            <person name="Horton D.L."/>
            <person name="Alikhan N.F."/>
            <person name="Baker D."/>
            <person name="Gharbi K."/>
            <person name="Hall N."/>
            <person name="Watson M."/>
            <person name="Adriaenssens E.M."/>
            <person name="Foster-Nyarko E."/>
            <person name="Jarju S."/>
            <person name="Secka A."/>
            <person name="Antonio M."/>
            <person name="Oren A."/>
            <person name="Chaudhuri R.R."/>
            <person name="La Ragione R."/>
            <person name="Hildebrand F."/>
            <person name="Pallen M.J."/>
        </authorList>
    </citation>
    <scope>NUCLEOTIDE SEQUENCE</scope>
    <source>
        <strain evidence="2">USAMLcec12-2067</strain>
    </source>
</reference>
<dbReference type="Pfam" id="PF19459">
    <property type="entry name" value="DUF5996"/>
    <property type="match status" value="1"/>
</dbReference>
<dbReference type="InterPro" id="IPR046038">
    <property type="entry name" value="DUF5996"/>
</dbReference>
<dbReference type="RefSeq" id="WP_273531911.1">
    <property type="nucleotide sequence ID" value="NZ_DBEYRC010000126.1"/>
</dbReference>
<evidence type="ECO:0000256" key="1">
    <source>
        <dbReference type="SAM" id="MobiDB-lite"/>
    </source>
</evidence>
<comment type="caution">
    <text evidence="2">The sequence shown here is derived from an EMBL/GenBank/DDBJ whole genome shotgun (WGS) entry which is preliminary data.</text>
</comment>
<feature type="region of interest" description="Disordered" evidence="1">
    <location>
        <begin position="301"/>
        <end position="323"/>
    </location>
</feature>
<dbReference type="Proteomes" id="UP000789325">
    <property type="component" value="Unassembled WGS sequence"/>
</dbReference>
<sequence>MNVLTYREWSETCTSLHLVLQMMGKTKLAAMVPQPEWGHVVLLLEPDGFSTGLVSTESGEFEVRLSVESAEVHAASSSGLRASFSLGEAASTSERYRRFQEMLDQIGHPLPIDPMPQEMSIATPFDKMVDRAPFDTESARKALRQFLFAHNALGRFSSAFRGKRTPPSLYWGTFDLTTTLFSGEPLPFDPAASIVERAAFDEELMEFGFWPGDERTDEPSFFALAYPFVDGEPPKRPAIRGARFDRDSGEFLLSLKEALRSDDPIDTVVRFCRDAFGSVMARRPWSRLDWFASPLLVPELARSQSGSPSPFGAHGDGRSDTAR</sequence>
<evidence type="ECO:0000313" key="2">
    <source>
        <dbReference type="EMBL" id="HJH42705.1"/>
    </source>
</evidence>
<reference evidence="2" key="2">
    <citation type="submission" date="2021-09" db="EMBL/GenBank/DDBJ databases">
        <authorList>
            <person name="Gilroy R."/>
        </authorList>
    </citation>
    <scope>NUCLEOTIDE SEQUENCE</scope>
    <source>
        <strain evidence="2">USAMLcec12-2067</strain>
    </source>
</reference>
<organism evidence="2 3">
    <name type="scientific">Rubneribacter badeniensis</name>
    <dbReference type="NCBI Taxonomy" id="2070688"/>
    <lineage>
        <taxon>Bacteria</taxon>
        <taxon>Bacillati</taxon>
        <taxon>Actinomycetota</taxon>
        <taxon>Coriobacteriia</taxon>
        <taxon>Eggerthellales</taxon>
        <taxon>Eggerthellaceae</taxon>
        <taxon>Rubneribacter</taxon>
    </lineage>
</organism>
<name>A0A9D3ABW4_9ACTN</name>
<protein>
    <submittedName>
        <fullName evidence="2">DUF5996 family protein</fullName>
    </submittedName>
</protein>
<dbReference type="EMBL" id="DYZL01000046">
    <property type="protein sequence ID" value="HJH42705.1"/>
    <property type="molecule type" value="Genomic_DNA"/>
</dbReference>
<evidence type="ECO:0000313" key="3">
    <source>
        <dbReference type="Proteomes" id="UP000789325"/>
    </source>
</evidence>
<accession>A0A9D3ABW4</accession>
<gene>
    <name evidence="2" type="ORF">K8V16_02820</name>
</gene>